<dbReference type="InterPro" id="IPR052512">
    <property type="entry name" value="4CMD/NDH-1_regulator"/>
</dbReference>
<dbReference type="InterPro" id="IPR029032">
    <property type="entry name" value="AhpD-like"/>
</dbReference>
<dbReference type="Pfam" id="PF02627">
    <property type="entry name" value="CMD"/>
    <property type="match status" value="1"/>
</dbReference>
<reference evidence="2 3" key="1">
    <citation type="submission" date="2018-01" db="EMBL/GenBank/DDBJ databases">
        <title>Genome Sequencing and Assembly of Anaerobacter polyendosporus strain CT4.</title>
        <authorList>
            <person name="Tachaapaikoon C."/>
            <person name="Sutheeworapong S."/>
            <person name="Jenjaroenpun P."/>
            <person name="Wongsurawat T."/>
            <person name="Nookeaw I."/>
            <person name="Cheawchanlertfa P."/>
            <person name="Kosugi A."/>
            <person name="Cheevadhanarak S."/>
            <person name="Ratanakhanokchai K."/>
        </authorList>
    </citation>
    <scope>NUCLEOTIDE SEQUENCE [LARGE SCALE GENOMIC DNA]</scope>
    <source>
        <strain evidence="2 3">CT4</strain>
    </source>
</reference>
<dbReference type="Proteomes" id="UP000286268">
    <property type="component" value="Chromosome"/>
</dbReference>
<evidence type="ECO:0000259" key="1">
    <source>
        <dbReference type="Pfam" id="PF02627"/>
    </source>
</evidence>
<dbReference type="GO" id="GO:0051920">
    <property type="term" value="F:peroxiredoxin activity"/>
    <property type="evidence" value="ECO:0007669"/>
    <property type="project" value="InterPro"/>
</dbReference>
<dbReference type="InterPro" id="IPR003779">
    <property type="entry name" value="CMD-like"/>
</dbReference>
<evidence type="ECO:0000313" key="2">
    <source>
        <dbReference type="EMBL" id="QAA34006.1"/>
    </source>
</evidence>
<dbReference type="PANTHER" id="PTHR33570:SF10">
    <property type="entry name" value="GAMMA-CARBOXYMUCONOLACTONE DECARBOXYLASE"/>
    <property type="match status" value="1"/>
</dbReference>
<dbReference type="AlphaFoldDB" id="A0A3R5TI58"/>
<accession>A0A3R5TI58</accession>
<organism evidence="2 3">
    <name type="scientific">Clostridium manihotivorum</name>
    <dbReference type="NCBI Taxonomy" id="2320868"/>
    <lineage>
        <taxon>Bacteria</taxon>
        <taxon>Bacillati</taxon>
        <taxon>Bacillota</taxon>
        <taxon>Clostridia</taxon>
        <taxon>Eubacteriales</taxon>
        <taxon>Clostridiaceae</taxon>
        <taxon>Clostridium</taxon>
    </lineage>
</organism>
<keyword evidence="3" id="KW-1185">Reference proteome</keyword>
<name>A0A3R5TI58_9CLOT</name>
<sequence length="115" mass="12746">MDNERFERGCKKLSEVDGQVGEEVVAPLGDLGKYIVEFAFGDIYSREGLSLREREIATIAMLASRSGVEPQLRVHIKAGFNVGLSKEEIEEIIIQTVPYSGFPTAINALNVLKEF</sequence>
<dbReference type="SUPFAM" id="SSF69118">
    <property type="entry name" value="AhpD-like"/>
    <property type="match status" value="1"/>
</dbReference>
<dbReference type="PANTHER" id="PTHR33570">
    <property type="entry name" value="4-CARBOXYMUCONOLACTONE DECARBOXYLASE FAMILY PROTEIN"/>
    <property type="match status" value="1"/>
</dbReference>
<proteinExistence type="predicted"/>
<dbReference type="EMBL" id="CP025746">
    <property type="protein sequence ID" value="QAA34006.1"/>
    <property type="molecule type" value="Genomic_DNA"/>
</dbReference>
<dbReference type="OrthoDB" id="9802489at2"/>
<dbReference type="KEGG" id="cmah:C1I91_21585"/>
<dbReference type="RefSeq" id="WP_128214727.1">
    <property type="nucleotide sequence ID" value="NZ_CP025746.1"/>
</dbReference>
<feature type="domain" description="Carboxymuconolactone decarboxylase-like" evidence="1">
    <location>
        <begin position="30"/>
        <end position="114"/>
    </location>
</feature>
<protein>
    <submittedName>
        <fullName evidence="2">Carboxymuconolactone decarboxylase</fullName>
    </submittedName>
</protein>
<dbReference type="Gene3D" id="1.20.1290.10">
    <property type="entry name" value="AhpD-like"/>
    <property type="match status" value="1"/>
</dbReference>
<evidence type="ECO:0000313" key="3">
    <source>
        <dbReference type="Proteomes" id="UP000286268"/>
    </source>
</evidence>
<gene>
    <name evidence="2" type="ORF">C1I91_21585</name>
</gene>